<reference evidence="5" key="1">
    <citation type="submission" date="2013-07" db="EMBL/GenBank/DDBJ databases">
        <title>The genome of Eucalyptus grandis.</title>
        <authorList>
            <person name="Schmutz J."/>
            <person name="Hayes R."/>
            <person name="Myburg A."/>
            <person name="Tuskan G."/>
            <person name="Grattapaglia D."/>
            <person name="Rokhsar D.S."/>
        </authorList>
    </citation>
    <scope>NUCLEOTIDE SEQUENCE</scope>
    <source>
        <tissue evidence="5">Leaf extractions</tissue>
    </source>
</reference>
<dbReference type="Pfam" id="PF00685">
    <property type="entry name" value="Sulfotransfer_1"/>
    <property type="match status" value="1"/>
</dbReference>
<dbReference type="EMBL" id="KK198754">
    <property type="protein sequence ID" value="KCW83682.1"/>
    <property type="molecule type" value="Genomic_DNA"/>
</dbReference>
<evidence type="ECO:0000259" key="4">
    <source>
        <dbReference type="Pfam" id="PF00685"/>
    </source>
</evidence>
<protein>
    <recommendedName>
        <fullName evidence="3">Sulfotransferase</fullName>
        <ecNumber evidence="3">2.8.2.-</ecNumber>
    </recommendedName>
</protein>
<dbReference type="Gene3D" id="3.40.50.300">
    <property type="entry name" value="P-loop containing nucleotide triphosphate hydrolases"/>
    <property type="match status" value="1"/>
</dbReference>
<dbReference type="PANTHER" id="PTHR11783">
    <property type="entry name" value="SULFOTRANSFERASE SULT"/>
    <property type="match status" value="1"/>
</dbReference>
<comment type="similarity">
    <text evidence="1 3">Belongs to the sulfotransferase 1 family.</text>
</comment>
<evidence type="ECO:0000256" key="3">
    <source>
        <dbReference type="RuleBase" id="RU361155"/>
    </source>
</evidence>
<dbReference type="AlphaFoldDB" id="A0A059CZ93"/>
<dbReference type="OMA" id="YIWRDSK"/>
<sequence length="137" mass="15441">MPSLEVVLSYLARNVGDVLVSLWIFLAEKVKVGERESISLEEAFEKFCRGVSLAGPFWDHVLGYYRASLEEQGKVLFFKFEDVKRDTSGHMNLSAEFLGGPYSKEGNKGVQNHLTAEMIQCINQITVQILGHYGLRL</sequence>
<feature type="domain" description="Sulfotransferase" evidence="4">
    <location>
        <begin position="10"/>
        <end position="117"/>
    </location>
</feature>
<dbReference type="InterPro" id="IPR000863">
    <property type="entry name" value="Sulfotransferase_dom"/>
</dbReference>
<keyword evidence="2 3" id="KW-0808">Transferase</keyword>
<accession>A0A059CZ93</accession>
<evidence type="ECO:0000313" key="5">
    <source>
        <dbReference type="EMBL" id="KCW83682.1"/>
    </source>
</evidence>
<evidence type="ECO:0000256" key="1">
    <source>
        <dbReference type="ARBA" id="ARBA00005771"/>
    </source>
</evidence>
<gene>
    <name evidence="5" type="ORF">EUGRSUZ_B00561</name>
</gene>
<dbReference type="GO" id="GO:0008146">
    <property type="term" value="F:sulfotransferase activity"/>
    <property type="evidence" value="ECO:0007669"/>
    <property type="project" value="InterPro"/>
</dbReference>
<dbReference type="Gramene" id="KCW83682">
    <property type="protein sequence ID" value="KCW83682"/>
    <property type="gene ID" value="EUGRSUZ_B00561"/>
</dbReference>
<dbReference type="InParanoid" id="A0A059CZ93"/>
<dbReference type="EC" id="2.8.2.-" evidence="3"/>
<organism evidence="5">
    <name type="scientific">Eucalyptus grandis</name>
    <name type="common">Flooded gum</name>
    <dbReference type="NCBI Taxonomy" id="71139"/>
    <lineage>
        <taxon>Eukaryota</taxon>
        <taxon>Viridiplantae</taxon>
        <taxon>Streptophyta</taxon>
        <taxon>Embryophyta</taxon>
        <taxon>Tracheophyta</taxon>
        <taxon>Spermatophyta</taxon>
        <taxon>Magnoliopsida</taxon>
        <taxon>eudicotyledons</taxon>
        <taxon>Gunneridae</taxon>
        <taxon>Pentapetalae</taxon>
        <taxon>rosids</taxon>
        <taxon>malvids</taxon>
        <taxon>Myrtales</taxon>
        <taxon>Myrtaceae</taxon>
        <taxon>Myrtoideae</taxon>
        <taxon>Eucalypteae</taxon>
        <taxon>Eucalyptus</taxon>
    </lineage>
</organism>
<dbReference type="InterPro" id="IPR027417">
    <property type="entry name" value="P-loop_NTPase"/>
</dbReference>
<evidence type="ECO:0000256" key="2">
    <source>
        <dbReference type="ARBA" id="ARBA00022679"/>
    </source>
</evidence>
<dbReference type="SUPFAM" id="SSF52540">
    <property type="entry name" value="P-loop containing nucleoside triphosphate hydrolases"/>
    <property type="match status" value="1"/>
</dbReference>
<proteinExistence type="inferred from homology"/>
<name>A0A059CZ93_EUCGR</name>